<evidence type="ECO:0000313" key="3">
    <source>
        <dbReference type="Proteomes" id="UP000828390"/>
    </source>
</evidence>
<sequence length="123" mass="13965">MTDGRTDGQTDRQTDGLTDISYANDDDDGDENDDDDHDAAAAPSPPPMLLLMMMMMFNDRYVQKTTRPHLYLNHFRAQLRYNVLTKVTSIVLTRFYYNSHVRKSASPPGGYVLPRSGTIFELS</sequence>
<proteinExistence type="predicted"/>
<evidence type="ECO:0000313" key="2">
    <source>
        <dbReference type="EMBL" id="KAH3893120.1"/>
    </source>
</evidence>
<gene>
    <name evidence="2" type="ORF">DPMN_017264</name>
</gene>
<dbReference type="EMBL" id="JAIWYP010000001">
    <property type="protein sequence ID" value="KAH3893120.1"/>
    <property type="molecule type" value="Genomic_DNA"/>
</dbReference>
<reference evidence="2" key="1">
    <citation type="journal article" date="2019" name="bioRxiv">
        <title>The Genome of the Zebra Mussel, Dreissena polymorpha: A Resource for Invasive Species Research.</title>
        <authorList>
            <person name="McCartney M.A."/>
            <person name="Auch B."/>
            <person name="Kono T."/>
            <person name="Mallez S."/>
            <person name="Zhang Y."/>
            <person name="Obille A."/>
            <person name="Becker A."/>
            <person name="Abrahante J.E."/>
            <person name="Garbe J."/>
            <person name="Badalamenti J.P."/>
            <person name="Herman A."/>
            <person name="Mangelson H."/>
            <person name="Liachko I."/>
            <person name="Sullivan S."/>
            <person name="Sone E.D."/>
            <person name="Koren S."/>
            <person name="Silverstein K.A.T."/>
            <person name="Beckman K.B."/>
            <person name="Gohl D.M."/>
        </authorList>
    </citation>
    <scope>NUCLEOTIDE SEQUENCE</scope>
    <source>
        <strain evidence="2">Duluth1</strain>
        <tissue evidence="2">Whole animal</tissue>
    </source>
</reference>
<feature type="region of interest" description="Disordered" evidence="1">
    <location>
        <begin position="1"/>
        <end position="44"/>
    </location>
</feature>
<comment type="caution">
    <text evidence="2">The sequence shown here is derived from an EMBL/GenBank/DDBJ whole genome shotgun (WGS) entry which is preliminary data.</text>
</comment>
<reference evidence="2" key="2">
    <citation type="submission" date="2020-11" db="EMBL/GenBank/DDBJ databases">
        <authorList>
            <person name="McCartney M.A."/>
            <person name="Auch B."/>
            <person name="Kono T."/>
            <person name="Mallez S."/>
            <person name="Becker A."/>
            <person name="Gohl D.M."/>
            <person name="Silverstein K.A.T."/>
            <person name="Koren S."/>
            <person name="Bechman K.B."/>
            <person name="Herman A."/>
            <person name="Abrahante J.E."/>
            <person name="Garbe J."/>
        </authorList>
    </citation>
    <scope>NUCLEOTIDE SEQUENCE</scope>
    <source>
        <strain evidence="2">Duluth1</strain>
        <tissue evidence="2">Whole animal</tissue>
    </source>
</reference>
<dbReference type="Proteomes" id="UP000828390">
    <property type="component" value="Unassembled WGS sequence"/>
</dbReference>
<dbReference type="AlphaFoldDB" id="A0A9D4NCV3"/>
<name>A0A9D4NCV3_DREPO</name>
<evidence type="ECO:0000256" key="1">
    <source>
        <dbReference type="SAM" id="MobiDB-lite"/>
    </source>
</evidence>
<accession>A0A9D4NCV3</accession>
<feature type="compositionally biased region" description="Basic and acidic residues" evidence="1">
    <location>
        <begin position="1"/>
        <end position="14"/>
    </location>
</feature>
<feature type="compositionally biased region" description="Acidic residues" evidence="1">
    <location>
        <begin position="24"/>
        <end position="37"/>
    </location>
</feature>
<keyword evidence="3" id="KW-1185">Reference proteome</keyword>
<organism evidence="2 3">
    <name type="scientific">Dreissena polymorpha</name>
    <name type="common">Zebra mussel</name>
    <name type="synonym">Mytilus polymorpha</name>
    <dbReference type="NCBI Taxonomy" id="45954"/>
    <lineage>
        <taxon>Eukaryota</taxon>
        <taxon>Metazoa</taxon>
        <taxon>Spiralia</taxon>
        <taxon>Lophotrochozoa</taxon>
        <taxon>Mollusca</taxon>
        <taxon>Bivalvia</taxon>
        <taxon>Autobranchia</taxon>
        <taxon>Heteroconchia</taxon>
        <taxon>Euheterodonta</taxon>
        <taxon>Imparidentia</taxon>
        <taxon>Neoheterodontei</taxon>
        <taxon>Myida</taxon>
        <taxon>Dreissenoidea</taxon>
        <taxon>Dreissenidae</taxon>
        <taxon>Dreissena</taxon>
    </lineage>
</organism>
<protein>
    <submittedName>
        <fullName evidence="2">Uncharacterized protein</fullName>
    </submittedName>
</protein>